<protein>
    <submittedName>
        <fullName evidence="1">Uncharacterized protein</fullName>
    </submittedName>
</protein>
<dbReference type="OrthoDB" id="4349880at2"/>
<evidence type="ECO:0000313" key="1">
    <source>
        <dbReference type="EMBL" id="SFF26876.1"/>
    </source>
</evidence>
<sequence>MSGADASEPGGDRLRLDSEVARTAGQLLLKALELIYDRCFEQLRRQTAGRRGSAGSRTDERVWSEVHRLVRRQMVMDRDEGLSRAPDRVPQFHRDTFVSLLAGLRAGKGIGFDQQRIVEATIRLALPYRLPPELVGQLRVVVRDLWRVSRASGDGGKSKNEFLHAVSERALDEIALLDQGISLSDLYIARGHEEPLARTLVQQIRDRRPGQPVHVVLGDAGTGKTSMLWYLAGLLESRATSPKPGKGTVLRPVLLRSEELLTRTEEQDLVTLLDITSKSTTGHGRVVLMDSADVLLHSADGRRTLSRVVDVCQKRQLPLVVTCRTRDRGALKDLLGTTPCNEGTQIEGFRAGELERAIAAYCAHYLSEQSPRNRAETAEALMRAAVRGLPVREVVARPLTLRMLFEVYAPDSPKPEIDAGGLYDAYWAKKVITDARQGSTSHSSEGSPDLSWPAQGLARLMLADGVVSLPGAGLPERLPHAVLPPTGADLAMSQLAALERRGVVHGIDALGHRSTQFFHQTLYEYAAGRCLRDLADHRHSYYEKLGDHLQAHPDDFLRAVVAEQALVQGVRSGGPAKNNATDLLVRLLDSEDVDLQVIAVRAYALLPELYDYAQQCMHTYLPNAPQSMVEELLAVLPSVKHRQPVRVARDLKVVLRHHDGMQRRALDLLCRFGRVDRSAADAVWSMLYELCGNRDRCFLRRRDTDDEGAAGCGTSRCLWSWLVRLDSNDAGSHGNHAVRLVDALAEHHGRWAADRMAELIALAEQHGARRQVWQCVLPIHRRAGQADWEGLLDAAARVAERLGGNPARAARREPTAGIPQRQWEAVSLAEEAEQAQRVLEAHWFSTSSGTPPDEIIRELAGEGPTFFDVPPQRLHAVLAQVGRKLRTRAAGVAELLEETVRLCSRSDKIDQVARHLLAPLLAPPYDEPGTDAAARWCTDRLGALGARTPVPVGTARGARFAAAGVSRLPLERITQIVPWPVKGAWPERKKDTVFFTSDSASALLVPLAAAGHSRGVSTLRRWRVELEGGRFHQAAKGSNDWPTFCDGERWHKARRNKLNELIQRGLVDHAPHRHQLLAAAVSERIPSADVPWIAALAKQTAEQPASVTNDAARATLARYGSQLARWCSELWAGAPCPDPDVKLAALRLWGDLVRLGAAERPSLAEQAGLAASFGAPQWAGALSVLRHWNSPEVATLPGPAGEAAWEDMDTVLASVEKSARGETSVGLLRCFLHCRFAPLTSTAYVQSAVAAAQARIDSAPDSAGIHDSGVGFLAERLCGVDPAQAVELVLHVARHAARPDAADPHHVTRLGWLWQKPLIRLSLTADRAQWQTLVSGLSEGPLSMLQKTLDIAAARRRDEDVRADAERLLAGSRYRKEAMAGLRDATVRHRRTPLEDRAWPDVMAPVVPERTAD</sequence>
<dbReference type="Proteomes" id="UP000181942">
    <property type="component" value="Unassembled WGS sequence"/>
</dbReference>
<proteinExistence type="predicted"/>
<dbReference type="EMBL" id="FONR01000005">
    <property type="protein sequence ID" value="SFF26876.1"/>
    <property type="molecule type" value="Genomic_DNA"/>
</dbReference>
<dbReference type="SUPFAM" id="SSF52540">
    <property type="entry name" value="P-loop containing nucleoside triphosphate hydrolases"/>
    <property type="match status" value="1"/>
</dbReference>
<evidence type="ECO:0000313" key="2">
    <source>
        <dbReference type="Proteomes" id="UP000181942"/>
    </source>
</evidence>
<organism evidence="1 2">
    <name type="scientific">Streptomyces mirabilis</name>
    <dbReference type="NCBI Taxonomy" id="68239"/>
    <lineage>
        <taxon>Bacteria</taxon>
        <taxon>Bacillati</taxon>
        <taxon>Actinomycetota</taxon>
        <taxon>Actinomycetes</taxon>
        <taxon>Kitasatosporales</taxon>
        <taxon>Streptomycetaceae</taxon>
        <taxon>Streptomyces</taxon>
    </lineage>
</organism>
<dbReference type="InterPro" id="IPR027417">
    <property type="entry name" value="P-loop_NTPase"/>
</dbReference>
<accession>A0A1I2HDQ9</accession>
<reference evidence="1 2" key="1">
    <citation type="submission" date="2016-10" db="EMBL/GenBank/DDBJ databases">
        <authorList>
            <person name="de Groot N.N."/>
        </authorList>
    </citation>
    <scope>NUCLEOTIDE SEQUENCE [LARGE SCALE GENOMIC DNA]</scope>
    <source>
        <strain evidence="1 2">OK461</strain>
    </source>
</reference>
<dbReference type="RefSeq" id="WP_143138222.1">
    <property type="nucleotide sequence ID" value="NZ_FONR01000005.1"/>
</dbReference>
<name>A0A1I2HDQ9_9ACTN</name>
<gene>
    <name evidence="1" type="ORF">SAMN02787118_10529</name>
</gene>